<feature type="transmembrane region" description="Helical" evidence="6">
    <location>
        <begin position="374"/>
        <end position="396"/>
    </location>
</feature>
<evidence type="ECO:0000256" key="2">
    <source>
        <dbReference type="ARBA" id="ARBA00022692"/>
    </source>
</evidence>
<dbReference type="PANTHER" id="PTHR23502">
    <property type="entry name" value="MAJOR FACILITATOR SUPERFAMILY"/>
    <property type="match status" value="1"/>
</dbReference>
<reference evidence="8" key="1">
    <citation type="journal article" date="2020" name="Stud. Mycol.">
        <title>101 Dothideomycetes genomes: a test case for predicting lifestyles and emergence of pathogens.</title>
        <authorList>
            <person name="Haridas S."/>
            <person name="Albert R."/>
            <person name="Binder M."/>
            <person name="Bloem J."/>
            <person name="Labutti K."/>
            <person name="Salamov A."/>
            <person name="Andreopoulos B."/>
            <person name="Baker S."/>
            <person name="Barry K."/>
            <person name="Bills G."/>
            <person name="Bluhm B."/>
            <person name="Cannon C."/>
            <person name="Castanera R."/>
            <person name="Culley D."/>
            <person name="Daum C."/>
            <person name="Ezra D."/>
            <person name="Gonzalez J."/>
            <person name="Henrissat B."/>
            <person name="Kuo A."/>
            <person name="Liang C."/>
            <person name="Lipzen A."/>
            <person name="Lutzoni F."/>
            <person name="Magnuson J."/>
            <person name="Mondo S."/>
            <person name="Nolan M."/>
            <person name="Ohm R."/>
            <person name="Pangilinan J."/>
            <person name="Park H.-J."/>
            <person name="Ramirez L."/>
            <person name="Alfaro M."/>
            <person name="Sun H."/>
            <person name="Tritt A."/>
            <person name="Yoshinaga Y."/>
            <person name="Zwiers L.-H."/>
            <person name="Turgeon B."/>
            <person name="Goodwin S."/>
            <person name="Spatafora J."/>
            <person name="Crous P."/>
            <person name="Grigoriev I."/>
        </authorList>
    </citation>
    <scope>NUCLEOTIDE SEQUENCE</scope>
    <source>
        <strain evidence="8">CBS 121410</strain>
    </source>
</reference>
<evidence type="ECO:0000256" key="5">
    <source>
        <dbReference type="SAM" id="Coils"/>
    </source>
</evidence>
<dbReference type="EMBL" id="ML978719">
    <property type="protein sequence ID" value="KAF2087706.1"/>
    <property type="molecule type" value="Genomic_DNA"/>
</dbReference>
<evidence type="ECO:0000259" key="7">
    <source>
        <dbReference type="PROSITE" id="PS50850"/>
    </source>
</evidence>
<evidence type="ECO:0000313" key="8">
    <source>
        <dbReference type="EMBL" id="KAF2087706.1"/>
    </source>
</evidence>
<dbReference type="SUPFAM" id="SSF103473">
    <property type="entry name" value="MFS general substrate transporter"/>
    <property type="match status" value="1"/>
</dbReference>
<dbReference type="InterPro" id="IPR005829">
    <property type="entry name" value="Sugar_transporter_CS"/>
</dbReference>
<feature type="transmembrane region" description="Helical" evidence="6">
    <location>
        <begin position="442"/>
        <end position="462"/>
    </location>
</feature>
<dbReference type="GO" id="GO:0140115">
    <property type="term" value="P:export across plasma membrane"/>
    <property type="evidence" value="ECO:0007669"/>
    <property type="project" value="UniProtKB-ARBA"/>
</dbReference>
<protein>
    <submittedName>
        <fullName evidence="8">MFS general substrate transporter</fullName>
    </submittedName>
</protein>
<keyword evidence="5" id="KW-0175">Coiled coil</keyword>
<dbReference type="OrthoDB" id="3365399at2759"/>
<dbReference type="PROSITE" id="PS50850">
    <property type="entry name" value="MFS"/>
    <property type="match status" value="1"/>
</dbReference>
<dbReference type="Gene3D" id="1.20.1250.20">
    <property type="entry name" value="MFS general substrate transporter like domains"/>
    <property type="match status" value="1"/>
</dbReference>
<dbReference type="Pfam" id="PF07690">
    <property type="entry name" value="MFS_1"/>
    <property type="match status" value="1"/>
</dbReference>
<keyword evidence="2 6" id="KW-0812">Transmembrane</keyword>
<feature type="transmembrane region" description="Helical" evidence="6">
    <location>
        <begin position="107"/>
        <end position="126"/>
    </location>
</feature>
<dbReference type="InterPro" id="IPR020846">
    <property type="entry name" value="MFS_dom"/>
</dbReference>
<evidence type="ECO:0000256" key="4">
    <source>
        <dbReference type="ARBA" id="ARBA00023136"/>
    </source>
</evidence>
<feature type="transmembrane region" description="Helical" evidence="6">
    <location>
        <begin position="132"/>
        <end position="151"/>
    </location>
</feature>
<dbReference type="AlphaFoldDB" id="A0A9P4LZ33"/>
<accession>A0A9P4LZ33</accession>
<dbReference type="PROSITE" id="PS00216">
    <property type="entry name" value="SUGAR_TRANSPORT_1"/>
    <property type="match status" value="1"/>
</dbReference>
<dbReference type="PANTHER" id="PTHR23502:SF12">
    <property type="entry name" value="MULTIDRUG TRANSPORTER, PUTATIVE (AFU_ORTHOLOGUE AFUA_1G06440)-RELATED"/>
    <property type="match status" value="1"/>
</dbReference>
<gene>
    <name evidence="8" type="ORF">K490DRAFT_41469</name>
</gene>
<feature type="transmembrane region" description="Helical" evidence="6">
    <location>
        <begin position="347"/>
        <end position="368"/>
    </location>
</feature>
<keyword evidence="4 6" id="KW-0472">Membrane</keyword>
<dbReference type="InterPro" id="IPR011701">
    <property type="entry name" value="MFS"/>
</dbReference>
<feature type="transmembrane region" description="Helical" evidence="6">
    <location>
        <begin position="271"/>
        <end position="295"/>
    </location>
</feature>
<dbReference type="Proteomes" id="UP000799776">
    <property type="component" value="Unassembled WGS sequence"/>
</dbReference>
<sequence>MTGVSIATNATSDPRYEVDWDEEGESGNPREWPLWYRGMIIGFLSYSTATVVMYSTSYASGVEGMKATFNISSTIVVDLGLTTYLFGLALGSVILAPLSEMYGRRPIYLISMFLFVILILPVAMAPNFEAVLISRFFGAIAGAAMIGNAPGTVSDIVNDEYRALAYSVWSIGPMNGPVIGPLVGGFVYQYLGWRWTDWVVMCSSGISFVMVASIKETYAPAILRKRAADKRKETGNERWWSRYDAKSKLIPLLKVNLSRPFIMAFTEPICIFWDIYVAVVYAILYLCFVAYPIVFTDIRGWSPGITGLGYVGIGIGGLLMIACEPLIRRMINAHKPDPLTGKPPPEAMVSIICIGSLLIPLGEFWFAWTSTPPHHWILPILAGVPFGAGNCAVFIYAQNYLTHSYGIYAASALAGNSVLRSIMGGTLPLAGTKMYAAMGPHWAGTLLGLMELGLAPVPFVFYKYGDRIRRKSRLISEMRRDMERAARKKEEMEVRARRIAERDEKVEPVEREVLEEGAV</sequence>
<organism evidence="8 9">
    <name type="scientific">Saccharata proteae CBS 121410</name>
    <dbReference type="NCBI Taxonomy" id="1314787"/>
    <lineage>
        <taxon>Eukaryota</taxon>
        <taxon>Fungi</taxon>
        <taxon>Dikarya</taxon>
        <taxon>Ascomycota</taxon>
        <taxon>Pezizomycotina</taxon>
        <taxon>Dothideomycetes</taxon>
        <taxon>Dothideomycetes incertae sedis</taxon>
        <taxon>Botryosphaeriales</taxon>
        <taxon>Saccharataceae</taxon>
        <taxon>Saccharata</taxon>
    </lineage>
</organism>
<evidence type="ECO:0000256" key="3">
    <source>
        <dbReference type="ARBA" id="ARBA00022989"/>
    </source>
</evidence>
<dbReference type="GO" id="GO:0042908">
    <property type="term" value="P:xenobiotic transport"/>
    <property type="evidence" value="ECO:0007669"/>
    <property type="project" value="UniProtKB-ARBA"/>
</dbReference>
<keyword evidence="3 6" id="KW-1133">Transmembrane helix</keyword>
<evidence type="ECO:0000313" key="9">
    <source>
        <dbReference type="Proteomes" id="UP000799776"/>
    </source>
</evidence>
<feature type="transmembrane region" description="Helical" evidence="6">
    <location>
        <begin position="34"/>
        <end position="55"/>
    </location>
</feature>
<comment type="subcellular location">
    <subcellularLocation>
        <location evidence="1">Membrane</location>
        <topology evidence="1">Multi-pass membrane protein</topology>
    </subcellularLocation>
</comment>
<comment type="caution">
    <text evidence="8">The sequence shown here is derived from an EMBL/GenBank/DDBJ whole genome shotgun (WGS) entry which is preliminary data.</text>
</comment>
<dbReference type="GO" id="GO:0005886">
    <property type="term" value="C:plasma membrane"/>
    <property type="evidence" value="ECO:0007669"/>
    <property type="project" value="TreeGrafter"/>
</dbReference>
<dbReference type="GO" id="GO:0022857">
    <property type="term" value="F:transmembrane transporter activity"/>
    <property type="evidence" value="ECO:0007669"/>
    <property type="project" value="InterPro"/>
</dbReference>
<evidence type="ECO:0000256" key="1">
    <source>
        <dbReference type="ARBA" id="ARBA00004141"/>
    </source>
</evidence>
<feature type="transmembrane region" description="Helical" evidence="6">
    <location>
        <begin position="75"/>
        <end position="95"/>
    </location>
</feature>
<dbReference type="FunFam" id="1.20.1250.20:FF:000011">
    <property type="entry name" value="MFS multidrug transporter, putative"/>
    <property type="match status" value="1"/>
</dbReference>
<feature type="transmembrane region" description="Helical" evidence="6">
    <location>
        <begin position="408"/>
        <end position="430"/>
    </location>
</feature>
<dbReference type="InterPro" id="IPR036259">
    <property type="entry name" value="MFS_trans_sf"/>
</dbReference>
<feature type="transmembrane region" description="Helical" evidence="6">
    <location>
        <begin position="163"/>
        <end position="183"/>
    </location>
</feature>
<feature type="coiled-coil region" evidence="5">
    <location>
        <begin position="468"/>
        <end position="502"/>
    </location>
</feature>
<proteinExistence type="predicted"/>
<dbReference type="CDD" id="cd17323">
    <property type="entry name" value="MFS_Tpo1_MDR_like"/>
    <property type="match status" value="1"/>
</dbReference>
<keyword evidence="9" id="KW-1185">Reference proteome</keyword>
<feature type="domain" description="Major facilitator superfamily (MFS) profile" evidence="7">
    <location>
        <begin position="34"/>
        <end position="519"/>
    </location>
</feature>
<name>A0A9P4LZ33_9PEZI</name>
<feature type="transmembrane region" description="Helical" evidence="6">
    <location>
        <begin position="307"/>
        <end position="327"/>
    </location>
</feature>
<evidence type="ECO:0000256" key="6">
    <source>
        <dbReference type="SAM" id="Phobius"/>
    </source>
</evidence>